<name>A0ACC2K4Q9_PERAE</name>
<sequence length="132" mass="14667">MEVFKGFQFYETFERFSAEEPFTVVPNWKCNGTNRYCGKMGAFAFEKEINATDGVFGDVRILIHDVRSGLGGITLVVEGIWNSSGGRLCMVGRVENVEPPTTGCYSRICLYNPISFTLTQQSIIFGQISLSA</sequence>
<evidence type="ECO:0000313" key="1">
    <source>
        <dbReference type="EMBL" id="KAJ8616103.1"/>
    </source>
</evidence>
<evidence type="ECO:0000313" key="2">
    <source>
        <dbReference type="Proteomes" id="UP001234297"/>
    </source>
</evidence>
<protein>
    <submittedName>
        <fullName evidence="1">Uncharacterized protein</fullName>
    </submittedName>
</protein>
<gene>
    <name evidence="1" type="ORF">MRB53_035475</name>
</gene>
<organism evidence="1 2">
    <name type="scientific">Persea americana</name>
    <name type="common">Avocado</name>
    <dbReference type="NCBI Taxonomy" id="3435"/>
    <lineage>
        <taxon>Eukaryota</taxon>
        <taxon>Viridiplantae</taxon>
        <taxon>Streptophyta</taxon>
        <taxon>Embryophyta</taxon>
        <taxon>Tracheophyta</taxon>
        <taxon>Spermatophyta</taxon>
        <taxon>Magnoliopsida</taxon>
        <taxon>Magnoliidae</taxon>
        <taxon>Laurales</taxon>
        <taxon>Lauraceae</taxon>
        <taxon>Persea</taxon>
    </lineage>
</organism>
<reference evidence="1 2" key="1">
    <citation type="journal article" date="2022" name="Hortic Res">
        <title>A haplotype resolved chromosomal level avocado genome allows analysis of novel avocado genes.</title>
        <authorList>
            <person name="Nath O."/>
            <person name="Fletcher S.J."/>
            <person name="Hayward A."/>
            <person name="Shaw L.M."/>
            <person name="Masouleh A.K."/>
            <person name="Furtado A."/>
            <person name="Henry R.J."/>
            <person name="Mitter N."/>
        </authorList>
    </citation>
    <scope>NUCLEOTIDE SEQUENCE [LARGE SCALE GENOMIC DNA]</scope>
    <source>
        <strain evidence="2">cv. Hass</strain>
    </source>
</reference>
<dbReference type="Proteomes" id="UP001234297">
    <property type="component" value="Chromosome 12"/>
</dbReference>
<proteinExistence type="predicted"/>
<dbReference type="EMBL" id="CM056820">
    <property type="protein sequence ID" value="KAJ8616103.1"/>
    <property type="molecule type" value="Genomic_DNA"/>
</dbReference>
<keyword evidence="2" id="KW-1185">Reference proteome</keyword>
<comment type="caution">
    <text evidence="1">The sequence shown here is derived from an EMBL/GenBank/DDBJ whole genome shotgun (WGS) entry which is preliminary data.</text>
</comment>
<accession>A0ACC2K4Q9</accession>